<keyword evidence="3" id="KW-0175">Coiled coil</keyword>
<dbReference type="GO" id="GO:0003777">
    <property type="term" value="F:microtubule motor activity"/>
    <property type="evidence" value="ECO:0007669"/>
    <property type="project" value="InterPro"/>
</dbReference>
<dbReference type="PROSITE" id="PS50067">
    <property type="entry name" value="KINESIN_MOTOR_2"/>
    <property type="match status" value="1"/>
</dbReference>
<name>A0A9X0CN47_9CNID</name>
<evidence type="ECO:0000256" key="1">
    <source>
        <dbReference type="ARBA" id="ARBA00022741"/>
    </source>
</evidence>
<feature type="non-terminal residue" evidence="7">
    <location>
        <position position="1"/>
    </location>
</feature>
<dbReference type="InterPro" id="IPR036961">
    <property type="entry name" value="Kinesin_motor_dom_sf"/>
</dbReference>
<keyword evidence="1" id="KW-0547">Nucleotide-binding</keyword>
<dbReference type="AlphaFoldDB" id="A0A9X0CN47"/>
<dbReference type="Pfam" id="PF00225">
    <property type="entry name" value="Kinesin"/>
    <property type="match status" value="1"/>
</dbReference>
<dbReference type="Gene3D" id="3.40.850.10">
    <property type="entry name" value="Kinesin motor domain"/>
    <property type="match status" value="1"/>
</dbReference>
<keyword evidence="8" id="KW-1185">Reference proteome</keyword>
<sequence length="323" mass="36534">MKGGNMISPIFFSQQELRDYKSGGDEEKLWQDGGEWHEYIRDHRDVRRASASGAAAENSINASSSKRPAFRKKLFVPYRDSVLTFLLKDSLGGNSKTVMVAAISPAECNYGETLSTLRYAHRAKSIINMPLINEDQNVKLIRELRSEIERLKAIIRTTDTNDELPKKLHENQARCFEKLTKGLDREKEGGEIHQCEFLWTSRFLICVRLEAGSVENRDNVVSCNAARGEKTHIGREDAPKPQEIVLEGEDIDKEHCVLDFVKGRVTFEPICSMCWVNGVAVSQATKLNQGDVVVLGKSDVFKFNFPTEAAKLREKRRSGMYSM</sequence>
<dbReference type="EMBL" id="MU827217">
    <property type="protein sequence ID" value="KAJ7367422.1"/>
    <property type="molecule type" value="Genomic_DNA"/>
</dbReference>
<organism evidence="7 8">
    <name type="scientific">Desmophyllum pertusum</name>
    <dbReference type="NCBI Taxonomy" id="174260"/>
    <lineage>
        <taxon>Eukaryota</taxon>
        <taxon>Metazoa</taxon>
        <taxon>Cnidaria</taxon>
        <taxon>Anthozoa</taxon>
        <taxon>Hexacorallia</taxon>
        <taxon>Scleractinia</taxon>
        <taxon>Caryophylliina</taxon>
        <taxon>Caryophylliidae</taxon>
        <taxon>Desmophyllum</taxon>
    </lineage>
</organism>
<dbReference type="Pfam" id="PF00498">
    <property type="entry name" value="FHA"/>
    <property type="match status" value="1"/>
</dbReference>
<reference evidence="7" key="1">
    <citation type="submission" date="2023-01" db="EMBL/GenBank/DDBJ databases">
        <title>Genome assembly of the deep-sea coral Lophelia pertusa.</title>
        <authorList>
            <person name="Herrera S."/>
            <person name="Cordes E."/>
        </authorList>
    </citation>
    <scope>NUCLEOTIDE SEQUENCE</scope>
    <source>
        <strain evidence="7">USNM1676648</strain>
        <tissue evidence="7">Polyp</tissue>
    </source>
</reference>
<protein>
    <submittedName>
        <fullName evidence="7">Kinesin-like protein kif16b</fullName>
    </submittedName>
</protein>
<dbReference type="Gene3D" id="2.60.200.20">
    <property type="match status" value="1"/>
</dbReference>
<keyword evidence="2" id="KW-0067">ATP-binding</keyword>
<dbReference type="Proteomes" id="UP001163046">
    <property type="component" value="Unassembled WGS sequence"/>
</dbReference>
<comment type="caution">
    <text evidence="7">The sequence shown here is derived from an EMBL/GenBank/DDBJ whole genome shotgun (WGS) entry which is preliminary data.</text>
</comment>
<accession>A0A9X0CN47</accession>
<dbReference type="OrthoDB" id="3176171at2759"/>
<proteinExistence type="inferred from homology"/>
<comment type="similarity">
    <text evidence="5">Belongs to the TRAFAC class myosin-kinesin ATPase superfamily. Kinesin family.</text>
</comment>
<dbReference type="SUPFAM" id="SSF52540">
    <property type="entry name" value="P-loop containing nucleoside triphosphate hydrolases"/>
    <property type="match status" value="1"/>
</dbReference>
<dbReference type="InterPro" id="IPR001752">
    <property type="entry name" value="Kinesin_motor_dom"/>
</dbReference>
<evidence type="ECO:0000256" key="4">
    <source>
        <dbReference type="ARBA" id="ARBA00023175"/>
    </source>
</evidence>
<evidence type="ECO:0000256" key="2">
    <source>
        <dbReference type="ARBA" id="ARBA00022840"/>
    </source>
</evidence>
<evidence type="ECO:0000313" key="8">
    <source>
        <dbReference type="Proteomes" id="UP001163046"/>
    </source>
</evidence>
<comment type="caution">
    <text evidence="5">Lacks conserved residue(s) required for the propagation of feature annotation.</text>
</comment>
<evidence type="ECO:0000259" key="6">
    <source>
        <dbReference type="PROSITE" id="PS50067"/>
    </source>
</evidence>
<keyword evidence="4" id="KW-0505">Motor protein</keyword>
<dbReference type="PANTHER" id="PTHR47117:SF6">
    <property type="entry name" value="KINESIN-LIKE PROTEIN KIF16B"/>
    <property type="match status" value="1"/>
</dbReference>
<dbReference type="GO" id="GO:0007018">
    <property type="term" value="P:microtubule-based movement"/>
    <property type="evidence" value="ECO:0007669"/>
    <property type="project" value="InterPro"/>
</dbReference>
<gene>
    <name evidence="7" type="primary">KIF16B_6</name>
    <name evidence="7" type="ORF">OS493_040488</name>
</gene>
<evidence type="ECO:0000256" key="5">
    <source>
        <dbReference type="PROSITE-ProRule" id="PRU00283"/>
    </source>
</evidence>
<dbReference type="SMART" id="SM00129">
    <property type="entry name" value="KISc"/>
    <property type="match status" value="1"/>
</dbReference>
<dbReference type="GO" id="GO:0008017">
    <property type="term" value="F:microtubule binding"/>
    <property type="evidence" value="ECO:0007669"/>
    <property type="project" value="InterPro"/>
</dbReference>
<evidence type="ECO:0000256" key="3">
    <source>
        <dbReference type="ARBA" id="ARBA00023054"/>
    </source>
</evidence>
<dbReference type="SUPFAM" id="SSF49879">
    <property type="entry name" value="SMAD/FHA domain"/>
    <property type="match status" value="1"/>
</dbReference>
<dbReference type="InterPro" id="IPR008984">
    <property type="entry name" value="SMAD_FHA_dom_sf"/>
</dbReference>
<dbReference type="GO" id="GO:0005524">
    <property type="term" value="F:ATP binding"/>
    <property type="evidence" value="ECO:0007669"/>
    <property type="project" value="UniProtKB-KW"/>
</dbReference>
<dbReference type="InterPro" id="IPR027417">
    <property type="entry name" value="P-loop_NTPase"/>
</dbReference>
<dbReference type="InterPro" id="IPR000253">
    <property type="entry name" value="FHA_dom"/>
</dbReference>
<feature type="domain" description="Kinesin motor" evidence="6">
    <location>
        <begin position="1"/>
        <end position="126"/>
    </location>
</feature>
<evidence type="ECO:0000313" key="7">
    <source>
        <dbReference type="EMBL" id="KAJ7367422.1"/>
    </source>
</evidence>
<dbReference type="PANTHER" id="PTHR47117">
    <property type="entry name" value="STAR-RELATED LIPID TRANSFER PROTEIN 9"/>
    <property type="match status" value="1"/>
</dbReference>